<proteinExistence type="predicted"/>
<dbReference type="EMBL" id="CP136426">
    <property type="protein sequence ID" value="WOC52129.1"/>
    <property type="molecule type" value="Genomic_DNA"/>
</dbReference>
<evidence type="ECO:0000313" key="2">
    <source>
        <dbReference type="EMBL" id="WOC52129.1"/>
    </source>
</evidence>
<keyword evidence="3" id="KW-1185">Reference proteome</keyword>
<name>A0AAU0F095_9FLAO</name>
<accession>A0AAU0F095</accession>
<gene>
    <name evidence="2" type="ORF">BPO_1482</name>
</gene>
<organism evidence="2 3">
    <name type="scientific">Bergeyella porcorum</name>
    <dbReference type="NCBI Taxonomy" id="1735111"/>
    <lineage>
        <taxon>Bacteria</taxon>
        <taxon>Pseudomonadati</taxon>
        <taxon>Bacteroidota</taxon>
        <taxon>Flavobacteriia</taxon>
        <taxon>Flavobacteriales</taxon>
        <taxon>Weeksellaceae</taxon>
        <taxon>Bergeyella</taxon>
    </lineage>
</organism>
<dbReference type="Proteomes" id="UP001432059">
    <property type="component" value="Chromosome"/>
</dbReference>
<evidence type="ECO:0000313" key="3">
    <source>
        <dbReference type="Proteomes" id="UP001432059"/>
    </source>
</evidence>
<sequence length="86" mass="9152">MSKVGIPVNSNALKPMPVLTGTEEPSGAETPSETEEATAKNDPKTTVTRFLNHLGSQNLRGHLKLRKIPIGALTSSFLILPLASMV</sequence>
<reference evidence="2" key="1">
    <citation type="submission" date="2023-10" db="EMBL/GenBank/DDBJ databases">
        <title>Characterization and whole genome sequencing of a novel strain of Bergeyella porcorum QD2021 isolated from pig.</title>
        <authorList>
            <person name="Liu G."/>
            <person name="Chen C."/>
            <person name="Han X."/>
        </authorList>
    </citation>
    <scope>NUCLEOTIDE SEQUENCE</scope>
    <source>
        <strain evidence="2">QD2021</strain>
    </source>
</reference>
<feature type="compositionally biased region" description="Low complexity" evidence="1">
    <location>
        <begin position="22"/>
        <end position="31"/>
    </location>
</feature>
<evidence type="ECO:0000256" key="1">
    <source>
        <dbReference type="SAM" id="MobiDB-lite"/>
    </source>
</evidence>
<feature type="region of interest" description="Disordered" evidence="1">
    <location>
        <begin position="1"/>
        <end position="42"/>
    </location>
</feature>
<dbReference type="KEGG" id="bpor:BPO_1482"/>
<protein>
    <submittedName>
        <fullName evidence="2">Uncharacterized protein</fullName>
    </submittedName>
</protein>
<dbReference type="AlphaFoldDB" id="A0AAU0F095"/>